<evidence type="ECO:0000256" key="2">
    <source>
        <dbReference type="SAM" id="Phobius"/>
    </source>
</evidence>
<sequence>MSQEALYGIGGLIIGGGALLNWWFEMFSDSPYADLCRSIMDSTFDLGRNTIALIEPAIGASMLTGGMMMFTDKENLLATFLARGFFFFLAVAAIGLIPFRLPSPMYPEWQMEKRRQRRAQARGQELATNQKDTPTPSSHHPTVPSPHPDHTDPPIPSGSLPPRTRLRDDNPPSREMQPPTNGPRHSDN</sequence>
<dbReference type="AlphaFoldDB" id="A0A3P1V547"/>
<protein>
    <submittedName>
        <fullName evidence="3">Uncharacterized protein</fullName>
    </submittedName>
</protein>
<reference evidence="3 4" key="1">
    <citation type="submission" date="2018-11" db="EMBL/GenBank/DDBJ databases">
        <title>Genomes From Bacteria Associated with the Canine Oral Cavity: a Test Case for Automated Genome-Based Taxonomic Assignment.</title>
        <authorList>
            <person name="Coil D.A."/>
            <person name="Jospin G."/>
            <person name="Darling A.E."/>
            <person name="Wallis C."/>
            <person name="Davis I.J."/>
            <person name="Harris S."/>
            <person name="Eisen J.A."/>
            <person name="Holcombe L.J."/>
            <person name="O'Flynn C."/>
        </authorList>
    </citation>
    <scope>NUCLEOTIDE SEQUENCE [LARGE SCALE GENOMIC DNA]</scope>
    <source>
        <strain evidence="3 4">OH5050</strain>
    </source>
</reference>
<dbReference type="RefSeq" id="WP_124934133.1">
    <property type="nucleotide sequence ID" value="NZ_RQZC01000014.1"/>
</dbReference>
<feature type="transmembrane region" description="Helical" evidence="2">
    <location>
        <begin position="6"/>
        <end position="24"/>
    </location>
</feature>
<comment type="caution">
    <text evidence="3">The sequence shown here is derived from an EMBL/GenBank/DDBJ whole genome shotgun (WGS) entry which is preliminary data.</text>
</comment>
<feature type="transmembrane region" description="Helical" evidence="2">
    <location>
        <begin position="50"/>
        <end position="70"/>
    </location>
</feature>
<accession>A0A3P1V547</accession>
<feature type="region of interest" description="Disordered" evidence="1">
    <location>
        <begin position="111"/>
        <end position="188"/>
    </location>
</feature>
<feature type="compositionally biased region" description="Low complexity" evidence="1">
    <location>
        <begin position="132"/>
        <end position="142"/>
    </location>
</feature>
<name>A0A3P1V547_9ACTO</name>
<keyword evidence="4" id="KW-1185">Reference proteome</keyword>
<gene>
    <name evidence="3" type="ORF">EII10_08800</name>
</gene>
<evidence type="ECO:0000313" key="4">
    <source>
        <dbReference type="Proteomes" id="UP000271272"/>
    </source>
</evidence>
<keyword evidence="2" id="KW-0472">Membrane</keyword>
<feature type="transmembrane region" description="Helical" evidence="2">
    <location>
        <begin position="76"/>
        <end position="97"/>
    </location>
</feature>
<keyword evidence="2" id="KW-1133">Transmembrane helix</keyword>
<dbReference type="Proteomes" id="UP000271272">
    <property type="component" value="Unassembled WGS sequence"/>
</dbReference>
<evidence type="ECO:0000256" key="1">
    <source>
        <dbReference type="SAM" id="MobiDB-lite"/>
    </source>
</evidence>
<evidence type="ECO:0000313" key="3">
    <source>
        <dbReference type="EMBL" id="RRD28928.1"/>
    </source>
</evidence>
<dbReference type="OrthoDB" id="3260520at2"/>
<organism evidence="3 4">
    <name type="scientific">Actinomyces bowdenii</name>
    <dbReference type="NCBI Taxonomy" id="131109"/>
    <lineage>
        <taxon>Bacteria</taxon>
        <taxon>Bacillati</taxon>
        <taxon>Actinomycetota</taxon>
        <taxon>Actinomycetes</taxon>
        <taxon>Actinomycetales</taxon>
        <taxon>Actinomycetaceae</taxon>
        <taxon>Actinomyces</taxon>
    </lineage>
</organism>
<dbReference type="EMBL" id="RQZC01000014">
    <property type="protein sequence ID" value="RRD28928.1"/>
    <property type="molecule type" value="Genomic_DNA"/>
</dbReference>
<keyword evidence="2" id="KW-0812">Transmembrane</keyword>
<proteinExistence type="predicted"/>